<protein>
    <submittedName>
        <fullName evidence="7">MAM and LDL-receptor class A domain-containing protein 2</fullName>
    </submittedName>
</protein>
<feature type="region of interest" description="Disordered" evidence="3">
    <location>
        <begin position="1539"/>
        <end position="1562"/>
    </location>
</feature>
<evidence type="ECO:0000256" key="5">
    <source>
        <dbReference type="SAM" id="SignalP"/>
    </source>
</evidence>
<dbReference type="SUPFAM" id="SSF49899">
    <property type="entry name" value="Concanavalin A-like lectins/glucanases"/>
    <property type="match status" value="13"/>
</dbReference>
<dbReference type="InterPro" id="IPR013320">
    <property type="entry name" value="ConA-like_dom_sf"/>
</dbReference>
<keyword evidence="1 2" id="KW-1015">Disulfide bond</keyword>
<dbReference type="PROSITE" id="PS51257">
    <property type="entry name" value="PROKAR_LIPOPROTEIN"/>
    <property type="match status" value="1"/>
</dbReference>
<evidence type="ECO:0000259" key="6">
    <source>
        <dbReference type="PROSITE" id="PS50060"/>
    </source>
</evidence>
<feature type="disulfide bond" evidence="2">
    <location>
        <begin position="1331"/>
        <end position="1343"/>
    </location>
</feature>
<dbReference type="Pfam" id="PF00629">
    <property type="entry name" value="MAM"/>
    <property type="match status" value="13"/>
</dbReference>
<dbReference type="GO" id="GO:0016020">
    <property type="term" value="C:membrane"/>
    <property type="evidence" value="ECO:0007669"/>
    <property type="project" value="InterPro"/>
</dbReference>
<dbReference type="PANTHER" id="PTHR23282:SF150">
    <property type="entry name" value="SI:CH211-106H4.4"/>
    <property type="match status" value="1"/>
</dbReference>
<dbReference type="InterPro" id="IPR023415">
    <property type="entry name" value="LDLR_class-A_CS"/>
</dbReference>
<accession>A0AAV1NDK6</accession>
<feature type="domain" description="MAM" evidence="6">
    <location>
        <begin position="1935"/>
        <end position="2097"/>
    </location>
</feature>
<dbReference type="Gene3D" id="4.10.400.10">
    <property type="entry name" value="Low-density Lipoprotein Receptor"/>
    <property type="match status" value="3"/>
</dbReference>
<dbReference type="CDD" id="cd00112">
    <property type="entry name" value="LDLa"/>
    <property type="match status" value="3"/>
</dbReference>
<dbReference type="Pfam" id="PF00057">
    <property type="entry name" value="Ldl_recept_a"/>
    <property type="match status" value="2"/>
</dbReference>
<feature type="domain" description="MAM" evidence="6">
    <location>
        <begin position="1007"/>
        <end position="1160"/>
    </location>
</feature>
<keyword evidence="4" id="KW-0472">Membrane</keyword>
<reference evidence="7 8" key="1">
    <citation type="submission" date="2024-01" db="EMBL/GenBank/DDBJ databases">
        <authorList>
            <person name="Alioto T."/>
            <person name="Alioto T."/>
            <person name="Gomez Garrido J."/>
        </authorList>
    </citation>
    <scope>NUCLEOTIDE SEQUENCE [LARGE SCALE GENOMIC DNA]</scope>
</reference>
<evidence type="ECO:0000256" key="3">
    <source>
        <dbReference type="SAM" id="MobiDB-lite"/>
    </source>
</evidence>
<organism evidence="7 8">
    <name type="scientific">Scomber scombrus</name>
    <name type="common">Atlantic mackerel</name>
    <name type="synonym">Scomber vernalis</name>
    <dbReference type="NCBI Taxonomy" id="13677"/>
    <lineage>
        <taxon>Eukaryota</taxon>
        <taxon>Metazoa</taxon>
        <taxon>Chordata</taxon>
        <taxon>Craniata</taxon>
        <taxon>Vertebrata</taxon>
        <taxon>Euteleostomi</taxon>
        <taxon>Actinopterygii</taxon>
        <taxon>Neopterygii</taxon>
        <taxon>Teleostei</taxon>
        <taxon>Neoteleostei</taxon>
        <taxon>Acanthomorphata</taxon>
        <taxon>Pelagiaria</taxon>
        <taxon>Scombriformes</taxon>
        <taxon>Scombridae</taxon>
        <taxon>Scomber</taxon>
    </lineage>
</organism>
<feature type="domain" description="MAM" evidence="6">
    <location>
        <begin position="854"/>
        <end position="1005"/>
    </location>
</feature>
<feature type="domain" description="MAM" evidence="6">
    <location>
        <begin position="1168"/>
        <end position="1324"/>
    </location>
</feature>
<keyword evidence="5" id="KW-0732">Signal</keyword>
<dbReference type="Proteomes" id="UP001314229">
    <property type="component" value="Unassembled WGS sequence"/>
</dbReference>
<dbReference type="InterPro" id="IPR000998">
    <property type="entry name" value="MAM_dom"/>
</dbReference>
<dbReference type="PROSITE" id="PS50068">
    <property type="entry name" value="LDLRA_2"/>
    <property type="match status" value="3"/>
</dbReference>
<feature type="region of interest" description="Disordered" evidence="3">
    <location>
        <begin position="1618"/>
        <end position="1643"/>
    </location>
</feature>
<evidence type="ECO:0000313" key="8">
    <source>
        <dbReference type="Proteomes" id="UP001314229"/>
    </source>
</evidence>
<feature type="signal peptide" evidence="5">
    <location>
        <begin position="1"/>
        <end position="17"/>
    </location>
</feature>
<sequence length="2358" mass="262275">MKQLFVFLSVLLVIVSSCPDGQFNCTSGECVPAGFICNFKNDCEDGSDEEFCGSCDFEHHSCGWNDISNIRYRWIRQMANITLIPGRDHTTNTSWGHVMHIDSKQDGDFSTAILEYSVDKMAALGCQISFWYHIYDDSPNLSSSSLKVTMVRGTTDTDLLEIVDPKTDDWETATAFIGNQPGEYKLTFSFEYPFFSDPKDVMLDDIRFENCAEGDVPAGSDQLSCNFESNICSWYHDYNASLLWERNENRPGPAGKGYYMFLKLKYNMDISSAARLISYPQPAGQVICVSFWYHIFGNSIGSLKFVVKRSGEPETVVWMRSGTQGNKWRFADLTFNSDKPIQFIIEAVAGGNHGSISIRDIVVSSSVDGSCPAERECTFQGSLCGLQPQPSADFSWSRIKGESQPANSSGPATDHTLGTEQGYYLSAQLWSHPVGSRGRMMTALMEPTPLDGECLMFWYYMEGRAVGELNVYLQTSPTNTPVQLWTRRVDQGNHWRHGRVTLFSPDTPYQVIFEAETGDGPRRDIAIDDLFVLNGACPPTGFCDFEMDLCGWVNNPPAESGVDWDWLSGASGGQLIPDKDHSTGSYLGHFAFFEYTGHEIARLESEWMEPVDQACLEFWYYANGWLPAGQLSPVILTVFVNETSELRPVRETNGYMNRTWIQDKVEYNASGLHQIILQASCPTGQTVSFSLDDIHVVMNRSCENIVPTTTPVPVTTTTSTPSSAMDCTFEQDICNWVQEESDDLNWTLSTGLHVDQPWDGPQYDHTVGNNQGVYIMLNGFGSKDGESAAISVPVINFTSPVCVGFWYYMFGPSVSTLDLLVKTVMFTGHRNIKSQGFIAIDDITVRKGACSNLNVCGFDSSLCGFENDVSRLGRWGRKKGTKQHVDHTYGTENGYYMTVMKSNNSHCAVAQLLTPEFTSDKDMCIRFWYWLPAKTLNVLRVHVMRSGDLGEALWSGAPTTGWEVAEVPLSSPAKFRVVFKGVYVAGMNTAVHIDDFSVKDGACSPSGSCDFESGQCTWINIPKEDGHDWVLANGGFQGPPTDHTTGTPEGRFLLSLPPWKTNGSRAQVVSEWIQVKDTTSCLTLWYHMDSSDSGMLRVYLRSPSEGDLLFQSNSSGHSWTRFSQSVKRSKPFQLLIESEANNRGFIAIDDISLTSGRCQVNETSLGFVGCTFENGTCDWEDISVGQSQWVRGRNATGDTGPSVDNTLGSQLGWYMAVESYNGDQMSPAALQSPAMKQASSTCTLHFHYNMYGEDIKELNVLLKDGSRTTTLWWQSGNHGDLWQHGEVTVGRTPQDFTILFEASRTFNKPGHIAIDDIDFTNCTLPEPQPVCPENMFMCNNSVCVESNQVCDFSDDCGDWSDENICEQQGVVERCSFEQGLCSWEESEVDTPGAEWTQHRGQEAWPKHGPPRDHTQNSDAGHYVVPGTHLTEKGQASEILSKTLLPSSNCTLRLFYYSLDDATTRLTAQSRTQRSGVDDTVLWLRENSQSYSWQRAEVTFSSSVNCKIVFRYEQSDGHRGLVALDDISFSKDCVFDPTNSELPDTSPTSAPPTTSPAPTSAPTNPCQDNEFFCWRSAGKVCILASLQCNYHPDCPQREDEDGCGPCTFESNECQWLDTSDGPRRWQRQKASDNTEPPTDHTTETGYYMSVNFNQVSTPIEARLQSPSLPPSSPYCQILFHFHISSECAGSLRVLMQQADGSEAILWSRSHNTVSHWTPEYLPLGLHQQRYKIWFSGMNKVTHDCPTSKDHIIAVDDISFLNCEQSFKPPALSAYDCSFEDGSCVWVQDAKDDLDWLSWSGPTDTPNTGPAGDHTTGIGKYLYIKSSPPSIKGNMAQLKSPLLPLAGGKGYCFTFWYHMFGPTVGSLRMFLRTAESLEKTLVWQKSGNQGDEWLLVQSHMTFQKVHQVILEATVGGEVGDIAIDDISLISGPCPTSDLCDFEEGSCNWQQQTTDDAEWVRQSGSTLNPNTGPDSDHTTNTPTGHYYYLPSSTADRAGHTAVMFSPLYPAGTGTCVQLWYHMYGKGMGTLNVYQQNEDGKKSQIFSQKGDQGRLWWFAQASLQPRTQSYRIVVEGVKAGPSQEGDMAFDDVQLIDAQCPPRGYCDFESNMCSWSNLGGGIDQGDWLRGKGASPNHNTGPRVDHTTDSTHGYYLYVDSLVGQRRDTSLLISDMFQPSTRGHCLTFWYHMYGNHGGTLRVLINDRKTHIGDSEDGILKWAETGNKGDKWQQARVDIKHEEAFWLVFVYLRGMNTGGDVALDDISILSGPCSSSDDTLSIGLGVGFTLLAGVIIALILFIMNRKRCVKNQPTILHNDVIDQRAAFDLFDCKIDGTQHGSESDFSFYNNLYGDIPHGDTMATSNA</sequence>
<evidence type="ECO:0000256" key="1">
    <source>
        <dbReference type="ARBA" id="ARBA00023157"/>
    </source>
</evidence>
<feature type="disulfide bond" evidence="2">
    <location>
        <begin position="25"/>
        <end position="43"/>
    </location>
</feature>
<feature type="domain" description="MAM" evidence="6">
    <location>
        <begin position="375"/>
        <end position="539"/>
    </location>
</feature>
<feature type="disulfide bond" evidence="2">
    <location>
        <begin position="1350"/>
        <end position="1365"/>
    </location>
</feature>
<comment type="caution">
    <text evidence="7">The sequence shown here is derived from an EMBL/GenBank/DDBJ whole genome shotgun (WGS) entry which is preliminary data.</text>
</comment>
<feature type="compositionally biased region" description="Basic and acidic residues" evidence="3">
    <location>
        <begin position="1628"/>
        <end position="1641"/>
    </location>
</feature>
<feature type="transmembrane region" description="Helical" evidence="4">
    <location>
        <begin position="2272"/>
        <end position="2294"/>
    </location>
</feature>
<feature type="region of interest" description="Disordered" evidence="3">
    <location>
        <begin position="395"/>
        <end position="417"/>
    </location>
</feature>
<feature type="chain" id="PRO_5044021713" evidence="5">
    <location>
        <begin position="18"/>
        <end position="2358"/>
    </location>
</feature>
<feature type="domain" description="MAM" evidence="6">
    <location>
        <begin position="1603"/>
        <end position="1763"/>
    </location>
</feature>
<feature type="disulfide bond" evidence="2">
    <location>
        <begin position="37"/>
        <end position="52"/>
    </location>
</feature>
<dbReference type="PROSITE" id="PS01209">
    <property type="entry name" value="LDLRA_1"/>
    <property type="match status" value="2"/>
</dbReference>
<feature type="disulfide bond" evidence="2">
    <location>
        <begin position="1587"/>
        <end position="1602"/>
    </location>
</feature>
<feature type="compositionally biased region" description="Polar residues" evidence="3">
    <location>
        <begin position="404"/>
        <end position="417"/>
    </location>
</feature>
<dbReference type="InterPro" id="IPR036055">
    <property type="entry name" value="LDL_receptor-like_sf"/>
</dbReference>
<feature type="domain" description="MAM" evidence="6">
    <location>
        <begin position="53"/>
        <end position="213"/>
    </location>
</feature>
<dbReference type="EMBL" id="CAWUFR010000030">
    <property type="protein sequence ID" value="CAK6957686.1"/>
    <property type="molecule type" value="Genomic_DNA"/>
</dbReference>
<feature type="domain" description="MAM" evidence="6">
    <location>
        <begin position="1773"/>
        <end position="1933"/>
    </location>
</feature>
<dbReference type="PANTHER" id="PTHR23282">
    <property type="entry name" value="APICAL ENDOSOMAL GLYCOPROTEIN PRECURSOR"/>
    <property type="match status" value="1"/>
</dbReference>
<evidence type="ECO:0000256" key="4">
    <source>
        <dbReference type="SAM" id="Phobius"/>
    </source>
</evidence>
<evidence type="ECO:0000313" key="7">
    <source>
        <dbReference type="EMBL" id="CAK6957686.1"/>
    </source>
</evidence>
<comment type="caution">
    <text evidence="2">Lacks conserved residue(s) required for the propagation of feature annotation.</text>
</comment>
<dbReference type="InterPro" id="IPR051560">
    <property type="entry name" value="MAM_domain-containing"/>
</dbReference>
<keyword evidence="8" id="KW-1185">Reference proteome</keyword>
<dbReference type="SUPFAM" id="SSF57424">
    <property type="entry name" value="LDL receptor-like module"/>
    <property type="match status" value="3"/>
</dbReference>
<feature type="disulfide bond" evidence="2">
    <location>
        <begin position="1338"/>
        <end position="1356"/>
    </location>
</feature>
<evidence type="ECO:0000256" key="2">
    <source>
        <dbReference type="PROSITE-ProRule" id="PRU00124"/>
    </source>
</evidence>
<keyword evidence="4" id="KW-1133">Transmembrane helix</keyword>
<dbReference type="SMART" id="SM00192">
    <property type="entry name" value="LDLa"/>
    <property type="match status" value="3"/>
</dbReference>
<feature type="domain" description="MAM" evidence="6">
    <location>
        <begin position="223"/>
        <end position="373"/>
    </location>
</feature>
<feature type="domain" description="MAM" evidence="6">
    <location>
        <begin position="1372"/>
        <end position="1534"/>
    </location>
</feature>
<dbReference type="CDD" id="cd06263">
    <property type="entry name" value="MAM"/>
    <property type="match status" value="11"/>
</dbReference>
<feature type="domain" description="MAM" evidence="6">
    <location>
        <begin position="541"/>
        <end position="704"/>
    </location>
</feature>
<name>A0AAV1NDK6_SCOSC</name>
<dbReference type="PROSITE" id="PS50060">
    <property type="entry name" value="MAM_2"/>
    <property type="match status" value="13"/>
</dbReference>
<proteinExistence type="predicted"/>
<dbReference type="SMART" id="SM00137">
    <property type="entry name" value="MAM"/>
    <property type="match status" value="13"/>
</dbReference>
<feature type="domain" description="MAM" evidence="6">
    <location>
        <begin position="725"/>
        <end position="822"/>
    </location>
</feature>
<feature type="domain" description="MAM" evidence="6">
    <location>
        <begin position="2099"/>
        <end position="2267"/>
    </location>
</feature>
<keyword evidence="4" id="KW-0812">Transmembrane</keyword>
<dbReference type="InterPro" id="IPR002172">
    <property type="entry name" value="LDrepeatLR_classA_rpt"/>
</dbReference>
<dbReference type="PROSITE" id="PS00740">
    <property type="entry name" value="MAM_1"/>
    <property type="match status" value="2"/>
</dbReference>
<gene>
    <name evidence="7" type="ORF">FSCOSCO3_A030941</name>
</gene>
<dbReference type="Gene3D" id="2.60.120.200">
    <property type="match status" value="13"/>
</dbReference>
<feature type="region of interest" description="Disordered" evidence="3">
    <location>
        <begin position="1959"/>
        <end position="1980"/>
    </location>
</feature>
<feature type="disulfide bond" evidence="2">
    <location>
        <begin position="18"/>
        <end position="30"/>
    </location>
</feature>